<evidence type="ECO:0000256" key="2">
    <source>
        <dbReference type="PROSITE-ProRule" id="PRU00196"/>
    </source>
</evidence>
<feature type="domain" description="SRCR" evidence="3">
    <location>
        <begin position="1"/>
        <end position="69"/>
    </location>
</feature>
<dbReference type="InterPro" id="IPR036772">
    <property type="entry name" value="SRCR-like_dom_sf"/>
</dbReference>
<dbReference type="InterPro" id="IPR001190">
    <property type="entry name" value="SRCR"/>
</dbReference>
<evidence type="ECO:0000256" key="1">
    <source>
        <dbReference type="ARBA" id="ARBA00023157"/>
    </source>
</evidence>
<organism evidence="4 5">
    <name type="scientific">Dreissena polymorpha</name>
    <name type="common">Zebra mussel</name>
    <name type="synonym">Mytilus polymorpha</name>
    <dbReference type="NCBI Taxonomy" id="45954"/>
    <lineage>
        <taxon>Eukaryota</taxon>
        <taxon>Metazoa</taxon>
        <taxon>Spiralia</taxon>
        <taxon>Lophotrochozoa</taxon>
        <taxon>Mollusca</taxon>
        <taxon>Bivalvia</taxon>
        <taxon>Autobranchia</taxon>
        <taxon>Heteroconchia</taxon>
        <taxon>Euheterodonta</taxon>
        <taxon>Imparidentia</taxon>
        <taxon>Neoheterodontei</taxon>
        <taxon>Myida</taxon>
        <taxon>Dreissenoidea</taxon>
        <taxon>Dreissenidae</taxon>
        <taxon>Dreissena</taxon>
    </lineage>
</organism>
<comment type="caution">
    <text evidence="4">The sequence shown here is derived from an EMBL/GenBank/DDBJ whole genome shotgun (WGS) entry which is preliminary data.</text>
</comment>
<name>A0A9D4MYM9_DREPO</name>
<dbReference type="Proteomes" id="UP000828390">
    <property type="component" value="Unassembled WGS sequence"/>
</dbReference>
<reference evidence="4" key="1">
    <citation type="journal article" date="2019" name="bioRxiv">
        <title>The Genome of the Zebra Mussel, Dreissena polymorpha: A Resource for Invasive Species Research.</title>
        <authorList>
            <person name="McCartney M.A."/>
            <person name="Auch B."/>
            <person name="Kono T."/>
            <person name="Mallez S."/>
            <person name="Zhang Y."/>
            <person name="Obille A."/>
            <person name="Becker A."/>
            <person name="Abrahante J.E."/>
            <person name="Garbe J."/>
            <person name="Badalamenti J.P."/>
            <person name="Herman A."/>
            <person name="Mangelson H."/>
            <person name="Liachko I."/>
            <person name="Sullivan S."/>
            <person name="Sone E.D."/>
            <person name="Koren S."/>
            <person name="Silverstein K.A.T."/>
            <person name="Beckman K.B."/>
            <person name="Gohl D.M."/>
        </authorList>
    </citation>
    <scope>NUCLEOTIDE SEQUENCE</scope>
    <source>
        <strain evidence="4">Duluth1</strain>
        <tissue evidence="4">Whole animal</tissue>
    </source>
</reference>
<dbReference type="SUPFAM" id="SSF56487">
    <property type="entry name" value="SRCR-like"/>
    <property type="match status" value="1"/>
</dbReference>
<evidence type="ECO:0000259" key="3">
    <source>
        <dbReference type="PROSITE" id="PS50287"/>
    </source>
</evidence>
<evidence type="ECO:0000313" key="5">
    <source>
        <dbReference type="Proteomes" id="UP000828390"/>
    </source>
</evidence>
<protein>
    <recommendedName>
        <fullName evidence="3">SRCR domain-containing protein</fullName>
    </recommendedName>
</protein>
<dbReference type="AlphaFoldDB" id="A0A9D4MYM9"/>
<keyword evidence="1" id="KW-1015">Disulfide bond</keyword>
<keyword evidence="5" id="KW-1185">Reference proteome</keyword>
<dbReference type="Pfam" id="PF00530">
    <property type="entry name" value="SRCR"/>
    <property type="match status" value="1"/>
</dbReference>
<accession>A0A9D4MYM9</accession>
<sequence length="69" mass="7674">MLVITDIRKHGDGRVEVQNDLHNSRIALCADQGWNHSEIDVVCRQIGFQGAAESELILTMTRDCGSDFS</sequence>
<dbReference type="Gene3D" id="3.10.250.10">
    <property type="entry name" value="SRCR-like domain"/>
    <property type="match status" value="1"/>
</dbReference>
<evidence type="ECO:0000313" key="4">
    <source>
        <dbReference type="EMBL" id="KAH3884723.1"/>
    </source>
</evidence>
<reference evidence="4" key="2">
    <citation type="submission" date="2020-11" db="EMBL/GenBank/DDBJ databases">
        <authorList>
            <person name="McCartney M.A."/>
            <person name="Auch B."/>
            <person name="Kono T."/>
            <person name="Mallez S."/>
            <person name="Becker A."/>
            <person name="Gohl D.M."/>
            <person name="Silverstein K.A.T."/>
            <person name="Koren S."/>
            <person name="Bechman K.B."/>
            <person name="Herman A."/>
            <person name="Abrahante J.E."/>
            <person name="Garbe J."/>
        </authorList>
    </citation>
    <scope>NUCLEOTIDE SEQUENCE</scope>
    <source>
        <strain evidence="4">Duluth1</strain>
        <tissue evidence="4">Whole animal</tissue>
    </source>
</reference>
<dbReference type="GO" id="GO:0016020">
    <property type="term" value="C:membrane"/>
    <property type="evidence" value="ECO:0007669"/>
    <property type="project" value="InterPro"/>
</dbReference>
<gene>
    <name evidence="4" type="ORF">DPMN_008709</name>
</gene>
<dbReference type="PROSITE" id="PS50287">
    <property type="entry name" value="SRCR_2"/>
    <property type="match status" value="1"/>
</dbReference>
<dbReference type="EMBL" id="JAIWYP010000001">
    <property type="protein sequence ID" value="KAH3884723.1"/>
    <property type="molecule type" value="Genomic_DNA"/>
</dbReference>
<comment type="caution">
    <text evidence="2">Lacks conserved residue(s) required for the propagation of feature annotation.</text>
</comment>
<proteinExistence type="predicted"/>